<dbReference type="PROSITE" id="PS51257">
    <property type="entry name" value="PROKAR_LIPOPROTEIN"/>
    <property type="match status" value="1"/>
</dbReference>
<dbReference type="GO" id="GO:0005886">
    <property type="term" value="C:plasma membrane"/>
    <property type="evidence" value="ECO:0007669"/>
    <property type="project" value="UniProtKB-SubCell"/>
</dbReference>
<dbReference type="InterPro" id="IPR010131">
    <property type="entry name" value="MdtP/NodT-like"/>
</dbReference>
<keyword evidence="2" id="KW-1134">Transmembrane beta strand</keyword>
<feature type="signal peptide" evidence="2">
    <location>
        <begin position="1"/>
        <end position="21"/>
    </location>
</feature>
<dbReference type="EMBL" id="FXAG01000005">
    <property type="protein sequence ID" value="SMF10950.1"/>
    <property type="molecule type" value="Genomic_DNA"/>
</dbReference>
<dbReference type="PANTHER" id="PTHR30203:SF32">
    <property type="entry name" value="CATION EFFLUX SYSTEM PROTEIN CUSC"/>
    <property type="match status" value="1"/>
</dbReference>
<keyword evidence="2" id="KW-0564">Palmitate</keyword>
<dbReference type="Proteomes" id="UP000192920">
    <property type="component" value="Unassembled WGS sequence"/>
</dbReference>
<keyword evidence="2" id="KW-0449">Lipoprotein</keyword>
<dbReference type="STRING" id="1123014.SAMN02745746_01359"/>
<evidence type="ECO:0000313" key="5">
    <source>
        <dbReference type="Proteomes" id="UP000192920"/>
    </source>
</evidence>
<dbReference type="GO" id="GO:0015562">
    <property type="term" value="F:efflux transmembrane transporter activity"/>
    <property type="evidence" value="ECO:0007669"/>
    <property type="project" value="InterPro"/>
</dbReference>
<feature type="coiled-coil region" evidence="3">
    <location>
        <begin position="226"/>
        <end position="260"/>
    </location>
</feature>
<dbReference type="PANTHER" id="PTHR30203">
    <property type="entry name" value="OUTER MEMBRANE CATION EFFLUX PROTEIN"/>
    <property type="match status" value="1"/>
</dbReference>
<evidence type="ECO:0000313" key="4">
    <source>
        <dbReference type="EMBL" id="SMF10950.1"/>
    </source>
</evidence>
<feature type="chain" id="PRO_5011809165" evidence="2">
    <location>
        <begin position="22"/>
        <end position="489"/>
    </location>
</feature>
<keyword evidence="2" id="KW-0732">Signal</keyword>
<evidence type="ECO:0000256" key="2">
    <source>
        <dbReference type="RuleBase" id="RU362097"/>
    </source>
</evidence>
<keyword evidence="2" id="KW-0472">Membrane</keyword>
<dbReference type="AlphaFoldDB" id="A0A1Y6BH57"/>
<accession>A0A1Y6BH57</accession>
<proteinExistence type="inferred from homology"/>
<dbReference type="InterPro" id="IPR003423">
    <property type="entry name" value="OMP_efflux"/>
</dbReference>
<dbReference type="SUPFAM" id="SSF56954">
    <property type="entry name" value="Outer membrane efflux proteins (OEP)"/>
    <property type="match status" value="1"/>
</dbReference>
<dbReference type="Gene3D" id="1.20.1600.10">
    <property type="entry name" value="Outer membrane efflux proteins (OEP)"/>
    <property type="match status" value="1"/>
</dbReference>
<comment type="subcellular location">
    <subcellularLocation>
        <location evidence="2">Cell membrane</location>
        <topology evidence="2">Lipid-anchor</topology>
    </subcellularLocation>
</comment>
<dbReference type="RefSeq" id="WP_085275670.1">
    <property type="nucleotide sequence ID" value="NZ_FXAG01000005.1"/>
</dbReference>
<keyword evidence="5" id="KW-1185">Reference proteome</keyword>
<sequence>MTKYTLPALLAATLLAGCSLAPTYQRPAAPVAGQWPSGPAYGGDAATQATQGRAAADIGWREFFADARLQKLIELALANNRDLRVAMLNVEKTRAQYQIQRADLFPAIDATGSGTRQRLPADLSSSGRAGVSGKYSASVGFTAYELDLFGRVQSLKNEALEQYFASGEAQKSAQISLVSEVASQYLTLRALDEQQKVVTDTLTAQQSSYDLTKKRFDVGTVTALDLSTADSQVQTAKSNLASLMQQRAQAENALALLVGQPLPADLPEGNAFDAQGLLADLPAGLPSDLLERRPDIVQAEHQLKAANADIGAARAAFFPSISLTGSFGTASSQLSNLFKSGQGAWSFMPQINLPIFDWGKNAAGLDVSTTSKKIAVAQYEKSVQSAFREVSDALTARAMLEQQIAAQEALVKSETQRYQLAELRYRNGVDSALTLLDAQRSLYSAQQGLIQARLARLTNQVTLYKALGGGWLEHSAAAGKTPPKADAAS</sequence>
<keyword evidence="3" id="KW-0175">Coiled coil</keyword>
<evidence type="ECO:0000256" key="3">
    <source>
        <dbReference type="SAM" id="Coils"/>
    </source>
</evidence>
<gene>
    <name evidence="4" type="ORF">SAMN02745746_01359</name>
</gene>
<keyword evidence="2" id="KW-0812">Transmembrane</keyword>
<dbReference type="NCBIfam" id="TIGR01845">
    <property type="entry name" value="outer_NodT"/>
    <property type="match status" value="1"/>
</dbReference>
<protein>
    <submittedName>
        <fullName evidence="4">Outer membrane protein, multidrug efflux system</fullName>
    </submittedName>
</protein>
<dbReference type="Pfam" id="PF02321">
    <property type="entry name" value="OEP"/>
    <property type="match status" value="2"/>
</dbReference>
<dbReference type="Gene3D" id="2.20.200.10">
    <property type="entry name" value="Outer membrane efflux proteins (OEP)"/>
    <property type="match status" value="1"/>
</dbReference>
<organism evidence="4 5">
    <name type="scientific">Pseudogulbenkiania subflava DSM 22618</name>
    <dbReference type="NCBI Taxonomy" id="1123014"/>
    <lineage>
        <taxon>Bacteria</taxon>
        <taxon>Pseudomonadati</taxon>
        <taxon>Pseudomonadota</taxon>
        <taxon>Betaproteobacteria</taxon>
        <taxon>Neisseriales</taxon>
        <taxon>Chromobacteriaceae</taxon>
        <taxon>Pseudogulbenkiania</taxon>
    </lineage>
</organism>
<evidence type="ECO:0000256" key="1">
    <source>
        <dbReference type="ARBA" id="ARBA00007613"/>
    </source>
</evidence>
<name>A0A1Y6BH57_9NEIS</name>
<comment type="similarity">
    <text evidence="1 2">Belongs to the outer membrane factor (OMF) (TC 1.B.17) family.</text>
</comment>
<reference evidence="5" key="1">
    <citation type="submission" date="2017-04" db="EMBL/GenBank/DDBJ databases">
        <authorList>
            <person name="Varghese N."/>
            <person name="Submissions S."/>
        </authorList>
    </citation>
    <scope>NUCLEOTIDE SEQUENCE [LARGE SCALE GENOMIC DNA]</scope>
    <source>
        <strain evidence="5">DSM 22618</strain>
    </source>
</reference>